<dbReference type="OrthoDB" id="6073114at2759"/>
<feature type="non-terminal residue" evidence="1">
    <location>
        <position position="1"/>
    </location>
</feature>
<reference evidence="1" key="1">
    <citation type="submission" date="2021-06" db="EMBL/GenBank/DDBJ databases">
        <authorList>
            <person name="Hodson N. C."/>
            <person name="Mongue J. A."/>
            <person name="Jaron S. K."/>
        </authorList>
    </citation>
    <scope>NUCLEOTIDE SEQUENCE</scope>
</reference>
<name>A0A8J2NYZ4_9HEXA</name>
<proteinExistence type="predicted"/>
<evidence type="ECO:0000313" key="2">
    <source>
        <dbReference type="Proteomes" id="UP000708208"/>
    </source>
</evidence>
<dbReference type="EMBL" id="CAJVCH010221687">
    <property type="protein sequence ID" value="CAG7731943.1"/>
    <property type="molecule type" value="Genomic_DNA"/>
</dbReference>
<gene>
    <name evidence="1" type="ORF">AFUS01_LOCUS20494</name>
</gene>
<evidence type="ECO:0000313" key="1">
    <source>
        <dbReference type="EMBL" id="CAG7731943.1"/>
    </source>
</evidence>
<keyword evidence="2" id="KW-1185">Reference proteome</keyword>
<dbReference type="AlphaFoldDB" id="A0A8J2NYZ4"/>
<accession>A0A8J2NYZ4</accession>
<dbReference type="Proteomes" id="UP000708208">
    <property type="component" value="Unassembled WGS sequence"/>
</dbReference>
<sequence>MSGEKHTIEVLFKQISEIFTTMFQRKAFLHCKPVSRSPSIRTKLSPQLSKQLVKFPKHE</sequence>
<organism evidence="1 2">
    <name type="scientific">Allacma fusca</name>
    <dbReference type="NCBI Taxonomy" id="39272"/>
    <lineage>
        <taxon>Eukaryota</taxon>
        <taxon>Metazoa</taxon>
        <taxon>Ecdysozoa</taxon>
        <taxon>Arthropoda</taxon>
        <taxon>Hexapoda</taxon>
        <taxon>Collembola</taxon>
        <taxon>Symphypleona</taxon>
        <taxon>Sminthuridae</taxon>
        <taxon>Allacma</taxon>
    </lineage>
</organism>
<comment type="caution">
    <text evidence="1">The sequence shown here is derived from an EMBL/GenBank/DDBJ whole genome shotgun (WGS) entry which is preliminary data.</text>
</comment>
<protein>
    <submittedName>
        <fullName evidence="1">Uncharacterized protein</fullName>
    </submittedName>
</protein>